<proteinExistence type="predicted"/>
<dbReference type="OrthoDB" id="6108093at2759"/>
<keyword evidence="2" id="KW-1185">Reference proteome</keyword>
<name>A0A6J8DEB6_MYTCO</name>
<dbReference type="PANTHER" id="PTHR18841:SF2">
    <property type="entry name" value="VITELLINE MEMBRANE OUTER LAYER PROTEIN 1 HOMOLOG"/>
    <property type="match status" value="1"/>
</dbReference>
<dbReference type="EMBL" id="CACVKT020007202">
    <property type="protein sequence ID" value="CAC5406309.1"/>
    <property type="molecule type" value="Genomic_DNA"/>
</dbReference>
<protein>
    <submittedName>
        <fullName evidence="1">Vitelline membrane outer layer protein 1,Vitelline membrane outer layer protein 1 homolog</fullName>
    </submittedName>
</protein>
<dbReference type="InterPro" id="IPR005515">
    <property type="entry name" value="VOMI"/>
</dbReference>
<dbReference type="Gene3D" id="2.100.10.20">
    <property type="entry name" value="Vitelline membrane outer layer protein I (VOMI)"/>
    <property type="match status" value="1"/>
</dbReference>
<dbReference type="InterPro" id="IPR036706">
    <property type="entry name" value="VOMI_sf"/>
</dbReference>
<sequence>MVFNYIYGITSGYNHKATKQDKLAICGLYQKRFNCDTNSNQSKMCRGLLLFSLLVCACYATFPRSVVRTLSVSNGGRWGEWQEPSFCPNGQFASGYRLKIEPRRGSYFWQDDSSLNGIELLCSTRSTTSDDGFTVSSGYGPWGDWKGLITCDRKGQFLTSFSLQVEDYQGNGDDTAANYVKFICHDFDHHRLFYSYRFIGGRGFWGDYGAWSQRCQQGSAICGLRTKLESPQGNGDDTALNDVEFYCCGSD</sequence>
<dbReference type="Proteomes" id="UP000507470">
    <property type="component" value="Unassembled WGS sequence"/>
</dbReference>
<dbReference type="SUPFAM" id="SSF51092">
    <property type="entry name" value="Vitelline membrane outer protein-I (VMO-I)"/>
    <property type="match status" value="1"/>
</dbReference>
<dbReference type="Pfam" id="PF03762">
    <property type="entry name" value="VOMI"/>
    <property type="match status" value="1"/>
</dbReference>
<dbReference type="PANTHER" id="PTHR18841">
    <property type="entry name" value="VITELLINE MEMBRANE OUTER LAYER PROTEIN I-RELATED"/>
    <property type="match status" value="1"/>
</dbReference>
<dbReference type="AlphaFoldDB" id="A0A6J8DEB6"/>
<organism evidence="1 2">
    <name type="scientific">Mytilus coruscus</name>
    <name type="common">Sea mussel</name>
    <dbReference type="NCBI Taxonomy" id="42192"/>
    <lineage>
        <taxon>Eukaryota</taxon>
        <taxon>Metazoa</taxon>
        <taxon>Spiralia</taxon>
        <taxon>Lophotrochozoa</taxon>
        <taxon>Mollusca</taxon>
        <taxon>Bivalvia</taxon>
        <taxon>Autobranchia</taxon>
        <taxon>Pteriomorphia</taxon>
        <taxon>Mytilida</taxon>
        <taxon>Mytiloidea</taxon>
        <taxon>Mytilidae</taxon>
        <taxon>Mytilinae</taxon>
        <taxon>Mytilus</taxon>
    </lineage>
</organism>
<dbReference type="GO" id="GO:0005615">
    <property type="term" value="C:extracellular space"/>
    <property type="evidence" value="ECO:0007669"/>
    <property type="project" value="TreeGrafter"/>
</dbReference>
<reference evidence="1 2" key="1">
    <citation type="submission" date="2020-06" db="EMBL/GenBank/DDBJ databases">
        <authorList>
            <person name="Li R."/>
            <person name="Bekaert M."/>
        </authorList>
    </citation>
    <scope>NUCLEOTIDE SEQUENCE [LARGE SCALE GENOMIC DNA]</scope>
    <source>
        <strain evidence="2">wild</strain>
    </source>
</reference>
<evidence type="ECO:0000313" key="1">
    <source>
        <dbReference type="EMBL" id="CAC5406309.1"/>
    </source>
</evidence>
<gene>
    <name evidence="1" type="ORF">MCOR_39897</name>
</gene>
<evidence type="ECO:0000313" key="2">
    <source>
        <dbReference type="Proteomes" id="UP000507470"/>
    </source>
</evidence>
<accession>A0A6J8DEB6</accession>